<dbReference type="OrthoDB" id="3398257at2"/>
<organism evidence="8 9">
    <name type="scientific">Segniliparus rotundus (strain ATCC BAA-972 / CDC 1076 / CIP 108378 / DSM 44985 / JCM 13578)</name>
    <dbReference type="NCBI Taxonomy" id="640132"/>
    <lineage>
        <taxon>Bacteria</taxon>
        <taxon>Bacillati</taxon>
        <taxon>Actinomycetota</taxon>
        <taxon>Actinomycetes</taxon>
        <taxon>Mycobacteriales</taxon>
        <taxon>Segniliparaceae</taxon>
        <taxon>Segniliparus</taxon>
    </lineage>
</organism>
<dbReference type="RefSeq" id="WP_013139034.1">
    <property type="nucleotide sequence ID" value="NC_014168.1"/>
</dbReference>
<dbReference type="InterPro" id="IPR038468">
    <property type="entry name" value="MmpS_C"/>
</dbReference>
<evidence type="ECO:0000256" key="1">
    <source>
        <dbReference type="ARBA" id="ARBA00004236"/>
    </source>
</evidence>
<keyword evidence="3" id="KW-1003">Cell membrane</keyword>
<dbReference type="Gene3D" id="2.60.40.2880">
    <property type="entry name" value="MmpS1-5, C-terminal soluble domain"/>
    <property type="match status" value="1"/>
</dbReference>
<dbReference type="STRING" id="640132.Srot_2131"/>
<dbReference type="Proteomes" id="UP000002247">
    <property type="component" value="Chromosome"/>
</dbReference>
<evidence type="ECO:0000313" key="9">
    <source>
        <dbReference type="Proteomes" id="UP000002247"/>
    </source>
</evidence>
<reference evidence="8 9" key="1">
    <citation type="journal article" date="2010" name="Stand. Genomic Sci.">
        <title>Complete genome sequence of Segniliparus rotundus type strain (CDC 1076).</title>
        <authorList>
            <person name="Sikorski J."/>
            <person name="Lapidus A."/>
            <person name="Copeland A."/>
            <person name="Misra M."/>
            <person name="Glavina Del Rio T."/>
            <person name="Nolan M."/>
            <person name="Lucas S."/>
            <person name="Chen F."/>
            <person name="Tice H."/>
            <person name="Cheng J.F."/>
            <person name="Jando M."/>
            <person name="Schneider S."/>
            <person name="Bruce D."/>
            <person name="Goodwin L."/>
            <person name="Pitluck S."/>
            <person name="Liolios K."/>
            <person name="Mikhailova N."/>
            <person name="Pati A."/>
            <person name="Ivanova N."/>
            <person name="Mavromatis K."/>
            <person name="Chen A."/>
            <person name="Palaniappan K."/>
            <person name="Chertkov O."/>
            <person name="Land M."/>
            <person name="Hauser L."/>
            <person name="Chang Y.J."/>
            <person name="Jeffries C.D."/>
            <person name="Brettin T."/>
            <person name="Detter J.C."/>
            <person name="Han C."/>
            <person name="Rohde M."/>
            <person name="Goker M."/>
            <person name="Bristow J."/>
            <person name="Eisen J.A."/>
            <person name="Markowitz V."/>
            <person name="Hugenholtz P."/>
            <person name="Kyrpides N.C."/>
            <person name="Klenk H.P."/>
        </authorList>
    </citation>
    <scope>NUCLEOTIDE SEQUENCE [LARGE SCALE GENOMIC DNA]</scope>
    <source>
        <strain evidence="9">ATCC BAA-972 / CDC 1076 / CIP 108378 / DSM 44985 / JCM 13578</strain>
    </source>
</reference>
<feature type="transmembrane region" description="Helical" evidence="7">
    <location>
        <begin position="21"/>
        <end position="37"/>
    </location>
</feature>
<evidence type="ECO:0000313" key="8">
    <source>
        <dbReference type="EMBL" id="ADG98584.1"/>
    </source>
</evidence>
<keyword evidence="5 7" id="KW-1133">Transmembrane helix</keyword>
<dbReference type="AlphaFoldDB" id="D6Z9F4"/>
<comment type="similarity">
    <text evidence="2">Belongs to the MmpS family.</text>
</comment>
<evidence type="ECO:0000256" key="2">
    <source>
        <dbReference type="ARBA" id="ARBA00007531"/>
    </source>
</evidence>
<evidence type="ECO:0000256" key="6">
    <source>
        <dbReference type="ARBA" id="ARBA00023136"/>
    </source>
</evidence>
<dbReference type="eggNOG" id="ENOG5031TX8">
    <property type="taxonomic scope" value="Bacteria"/>
</dbReference>
<dbReference type="GO" id="GO:0005886">
    <property type="term" value="C:plasma membrane"/>
    <property type="evidence" value="ECO:0007669"/>
    <property type="project" value="UniProtKB-SubCell"/>
</dbReference>
<evidence type="ECO:0000256" key="3">
    <source>
        <dbReference type="ARBA" id="ARBA00022475"/>
    </source>
</evidence>
<proteinExistence type="inferred from homology"/>
<keyword evidence="6 7" id="KW-0472">Membrane</keyword>
<comment type="subcellular location">
    <subcellularLocation>
        <location evidence="1">Cell membrane</location>
    </subcellularLocation>
</comment>
<protein>
    <submittedName>
        <fullName evidence="8">Membrane family protein</fullName>
    </submittedName>
</protein>
<sequence>MSQGGGEARKERKPGLLKQKWLYIVAVLVVALVALAIDRIDSMYFQTTNDKATPKNAGDVVKFIPKHVTFELTGDMGGSGQATYLDVDAQPHDVTLTSLPWSYTETTYLTTASATIVARVQGDNLTCRILVDGVLKKENSLTNPGATVTCVVLSA</sequence>
<evidence type="ECO:0000256" key="4">
    <source>
        <dbReference type="ARBA" id="ARBA00022692"/>
    </source>
</evidence>
<dbReference type="Pfam" id="PF05423">
    <property type="entry name" value="Mycobact_memb"/>
    <property type="match status" value="1"/>
</dbReference>
<dbReference type="InterPro" id="IPR008693">
    <property type="entry name" value="MmpS"/>
</dbReference>
<dbReference type="HOGENOM" id="CLU_119497_0_0_11"/>
<name>D6Z9F4_SEGRD</name>
<keyword evidence="4 7" id="KW-0812">Transmembrane</keyword>
<evidence type="ECO:0000256" key="7">
    <source>
        <dbReference type="SAM" id="Phobius"/>
    </source>
</evidence>
<accession>D6Z9F4</accession>
<gene>
    <name evidence="8" type="ordered locus">Srot_2131</name>
</gene>
<dbReference type="EMBL" id="CP001958">
    <property type="protein sequence ID" value="ADG98584.1"/>
    <property type="molecule type" value="Genomic_DNA"/>
</dbReference>
<evidence type="ECO:0000256" key="5">
    <source>
        <dbReference type="ARBA" id="ARBA00022989"/>
    </source>
</evidence>
<keyword evidence="9" id="KW-1185">Reference proteome</keyword>
<dbReference type="KEGG" id="srt:Srot_2131"/>